<keyword evidence="2" id="KW-0325">Glycoprotein</keyword>
<organism evidence="4 5">
    <name type="scientific">Octopus sinensis</name>
    <name type="common">East Asian common octopus</name>
    <dbReference type="NCBI Taxonomy" id="2607531"/>
    <lineage>
        <taxon>Eukaryota</taxon>
        <taxon>Metazoa</taxon>
        <taxon>Spiralia</taxon>
        <taxon>Lophotrochozoa</taxon>
        <taxon>Mollusca</taxon>
        <taxon>Cephalopoda</taxon>
        <taxon>Coleoidea</taxon>
        <taxon>Octopodiformes</taxon>
        <taxon>Octopoda</taxon>
        <taxon>Incirrata</taxon>
        <taxon>Octopodidae</taxon>
        <taxon>Octopus</taxon>
    </lineage>
</organism>
<dbReference type="RefSeq" id="XP_029633300.1">
    <property type="nucleotide sequence ID" value="XM_029777440.2"/>
</dbReference>
<dbReference type="GO" id="GO:0005615">
    <property type="term" value="C:extracellular space"/>
    <property type="evidence" value="ECO:0007669"/>
    <property type="project" value="TreeGrafter"/>
</dbReference>
<accession>A0A6P7S569</accession>
<evidence type="ECO:0000313" key="4">
    <source>
        <dbReference type="Proteomes" id="UP000515154"/>
    </source>
</evidence>
<dbReference type="KEGG" id="osn:115209191"/>
<evidence type="ECO:0000313" key="5">
    <source>
        <dbReference type="RefSeq" id="XP_029633300.1"/>
    </source>
</evidence>
<dbReference type="InterPro" id="IPR036084">
    <property type="entry name" value="Ser_inhib-like_sf"/>
</dbReference>
<dbReference type="InterPro" id="IPR002919">
    <property type="entry name" value="TIL_dom"/>
</dbReference>
<evidence type="ECO:0000256" key="1">
    <source>
        <dbReference type="ARBA" id="ARBA00023157"/>
    </source>
</evidence>
<dbReference type="GO" id="GO:0031012">
    <property type="term" value="C:extracellular matrix"/>
    <property type="evidence" value="ECO:0007669"/>
    <property type="project" value="TreeGrafter"/>
</dbReference>
<dbReference type="Proteomes" id="UP000515154">
    <property type="component" value="Linkage group LG3"/>
</dbReference>
<dbReference type="CDD" id="cd19941">
    <property type="entry name" value="TIL"/>
    <property type="match status" value="1"/>
</dbReference>
<dbReference type="AlphaFoldDB" id="A0A6P7S569"/>
<proteinExistence type="predicted"/>
<name>A0A6P7S569_9MOLL</name>
<evidence type="ECO:0000259" key="3">
    <source>
        <dbReference type="PROSITE" id="PS51233"/>
    </source>
</evidence>
<dbReference type="PANTHER" id="PTHR11339">
    <property type="entry name" value="EXTRACELLULAR MATRIX GLYCOPROTEIN RELATED"/>
    <property type="match status" value="1"/>
</dbReference>
<sequence length="242" mass="27350">MNDKIFEACIEKIGASHLEEYLESCRIDVCSYHNDPTNHHSVFCQIIEGFATECETVGIFVNWREISQCPMKCKENEEFQHKTSSCQPSCANRSPMCTGSSQGCVCRQGFILSGEQCVPETECGCIDNKIYMKVNEEIISADCKTKKICKPGNEIVTENITPCGENSHCGIQRGKYACVCNENFILQKEECVHAALKPCICKVSGDPHYRAFDGQMIHFMGTCNIHWLLLRRDRIIPTFLLK</sequence>
<dbReference type="Gene3D" id="2.10.25.10">
    <property type="entry name" value="Laminin"/>
    <property type="match status" value="1"/>
</dbReference>
<dbReference type="Pfam" id="PF01826">
    <property type="entry name" value="TIL"/>
    <property type="match status" value="1"/>
</dbReference>
<keyword evidence="4" id="KW-1185">Reference proteome</keyword>
<keyword evidence="1" id="KW-1015">Disulfide bond</keyword>
<dbReference type="InterPro" id="IPR014853">
    <property type="entry name" value="VWF/SSPO/ZAN-like_Cys-rich_dom"/>
</dbReference>
<dbReference type="SUPFAM" id="SSF57567">
    <property type="entry name" value="Serine protease inhibitors"/>
    <property type="match status" value="1"/>
</dbReference>
<dbReference type="Pfam" id="PF00094">
    <property type="entry name" value="VWD"/>
    <property type="match status" value="1"/>
</dbReference>
<reference evidence="5" key="1">
    <citation type="submission" date="2025-08" db="UniProtKB">
        <authorList>
            <consortium name="RefSeq"/>
        </authorList>
    </citation>
    <scope>IDENTIFICATION</scope>
</reference>
<evidence type="ECO:0000256" key="2">
    <source>
        <dbReference type="ARBA" id="ARBA00023180"/>
    </source>
</evidence>
<gene>
    <name evidence="5" type="primary">LOC115209191</name>
</gene>
<dbReference type="Pfam" id="PF08742">
    <property type="entry name" value="C8"/>
    <property type="match status" value="1"/>
</dbReference>
<protein>
    <submittedName>
        <fullName evidence="5">Zonadhesin-like</fullName>
    </submittedName>
</protein>
<dbReference type="InterPro" id="IPR050780">
    <property type="entry name" value="Mucin_vWF_Thrombospondin_sf"/>
</dbReference>
<dbReference type="PANTHER" id="PTHR11339:SF373">
    <property type="entry name" value="VWFD DOMAIN-CONTAINING PROTEIN"/>
    <property type="match status" value="1"/>
</dbReference>
<dbReference type="SMART" id="SM00832">
    <property type="entry name" value="C8"/>
    <property type="match status" value="1"/>
</dbReference>
<feature type="domain" description="VWFD" evidence="3">
    <location>
        <begin position="199"/>
        <end position="242"/>
    </location>
</feature>
<dbReference type="PROSITE" id="PS51233">
    <property type="entry name" value="VWFD"/>
    <property type="match status" value="1"/>
</dbReference>
<dbReference type="InterPro" id="IPR001846">
    <property type="entry name" value="VWF_type-D"/>
</dbReference>